<keyword evidence="2" id="KW-1133">Transmembrane helix</keyword>
<feature type="transmembrane region" description="Helical" evidence="2">
    <location>
        <begin position="444"/>
        <end position="462"/>
    </location>
</feature>
<dbReference type="OrthoDB" id="10021587at2759"/>
<reference evidence="3 4" key="1">
    <citation type="journal article" date="2018" name="Sci. Rep.">
        <title>Comparative analysis of the Pocillopora damicornis genome highlights role of immune system in coral evolution.</title>
        <authorList>
            <person name="Cunning R."/>
            <person name="Bay R.A."/>
            <person name="Gillette P."/>
            <person name="Baker A.C."/>
            <person name="Traylor-Knowles N."/>
        </authorList>
    </citation>
    <scope>NUCLEOTIDE SEQUENCE [LARGE SCALE GENOMIC DNA]</scope>
    <source>
        <strain evidence="3">RSMAS</strain>
        <tissue evidence="3">Whole animal</tissue>
    </source>
</reference>
<proteinExistence type="predicted"/>
<protein>
    <submittedName>
        <fullName evidence="3">Uncharacterized protein</fullName>
    </submittedName>
</protein>
<dbReference type="AlphaFoldDB" id="A0A3M6TCJ7"/>
<name>A0A3M6TCJ7_POCDA</name>
<feature type="region of interest" description="Disordered" evidence="1">
    <location>
        <begin position="1"/>
        <end position="22"/>
    </location>
</feature>
<feature type="compositionally biased region" description="Polar residues" evidence="1">
    <location>
        <begin position="11"/>
        <end position="21"/>
    </location>
</feature>
<organism evidence="3 4">
    <name type="scientific">Pocillopora damicornis</name>
    <name type="common">Cauliflower coral</name>
    <name type="synonym">Millepora damicornis</name>
    <dbReference type="NCBI Taxonomy" id="46731"/>
    <lineage>
        <taxon>Eukaryota</taxon>
        <taxon>Metazoa</taxon>
        <taxon>Cnidaria</taxon>
        <taxon>Anthozoa</taxon>
        <taxon>Hexacorallia</taxon>
        <taxon>Scleractinia</taxon>
        <taxon>Astrocoeniina</taxon>
        <taxon>Pocilloporidae</taxon>
        <taxon>Pocillopora</taxon>
    </lineage>
</organism>
<accession>A0A3M6TCJ7</accession>
<gene>
    <name evidence="3" type="ORF">pdam_00017530</name>
</gene>
<evidence type="ECO:0000313" key="3">
    <source>
        <dbReference type="EMBL" id="RMX39090.1"/>
    </source>
</evidence>
<keyword evidence="2" id="KW-0472">Membrane</keyword>
<dbReference type="EMBL" id="RCHS01003878">
    <property type="protein sequence ID" value="RMX39090.1"/>
    <property type="molecule type" value="Genomic_DNA"/>
</dbReference>
<evidence type="ECO:0000313" key="4">
    <source>
        <dbReference type="Proteomes" id="UP000275408"/>
    </source>
</evidence>
<keyword evidence="2" id="KW-0812">Transmembrane</keyword>
<evidence type="ECO:0000256" key="2">
    <source>
        <dbReference type="SAM" id="Phobius"/>
    </source>
</evidence>
<comment type="caution">
    <text evidence="3">The sequence shown here is derived from an EMBL/GenBank/DDBJ whole genome shotgun (WGS) entry which is preliminary data.</text>
</comment>
<dbReference type="Proteomes" id="UP000275408">
    <property type="component" value="Unassembled WGS sequence"/>
</dbReference>
<evidence type="ECO:0000256" key="1">
    <source>
        <dbReference type="SAM" id="MobiDB-lite"/>
    </source>
</evidence>
<feature type="transmembrane region" description="Helical" evidence="2">
    <location>
        <begin position="150"/>
        <end position="174"/>
    </location>
</feature>
<keyword evidence="4" id="KW-1185">Reference proteome</keyword>
<sequence length="544" mass="60384">MMTHAPVNGSVPGTTSENNNDLIGKVELDTDSKRDLKAKNCTQKLGVTGFRSFIDVKGKNGWRYAYNPCTSMTFGQDDPDHGKICHDIGICKYPEIEKPRDYLQVGVQTGVRCALGAEGQIELVYKTNQNWNAFSGTVNVHGSKLFNWKLYILLPVLVVVIVIMLCFLCMWWHIPAFRNALNRRCCHRLGGYEQIEEEYRNHFKKTKTTNVIKNKDKAVEHDDFDVKDELVEPVQDVDVGDKSQTVGKNDILTLAHLAYDSLCKYDTDGIPPVFTDLGEQGDVMCEETDEYRFALIYPIKKSPHSISHSKVVVECDNDPHAKPVLSLISEESLDKMTPPILISAPVLCQYDTTGTPHVYRDIGEQKDVKCEATDDYPFALKYAVTSGPFTGGGSTIFILKTPCGCPNRCLAPTSTKPGPTAAPLAPTSTKPGPTAAPLDWEMDILLSIAAVALLAMCLFLWWRGFIRLPCRICRHDHDNRGGGVGERGASENTSLINDREQNYHAIEHEDSGAERNLTEPVQVEEGDVKDECKFVTRGIGAVVV</sequence>